<feature type="signal peptide" evidence="3">
    <location>
        <begin position="1"/>
        <end position="25"/>
    </location>
</feature>
<keyword evidence="5" id="KW-1185">Reference proteome</keyword>
<sequence length="401" mass="47083">MFRLKAATPRHARLFLAGSLPLVSATPALKLADAVPTGKRTVMMFRPAKVSKFERAKRERDAEERKRKHQEELERLLKEANQANVEKRSLSEFEATFKRIGRRHGNPKEMHRIYSDYVERLIRRNNNPNWQEYFMLENKVTPAALHEIATLFESIPNRTRSEFSLMLDMLNSAAALGYGPSALSCAKTLLLIHNKHGLRYNYWDPGWKSTRTEVEKLIKENRDPHACVIQGLIYYRTGDDELNTLRALAAFKRAELLSRDAAKFEWHETLYTRQADLYQRLGDEDAAVKAMEKLVDWDYALGHYRLAMMRPDHPERYIWLVKAAMSGWPKAVEPLMLHCLSESQRVAAANPQLAAEWRRNAEEWGRLDQHMKERERKWVEERERREEMIRKRNEEQAESKK</sequence>
<organism evidence="4 5">
    <name type="scientific">Colletotrichum sojae</name>
    <dbReference type="NCBI Taxonomy" id="2175907"/>
    <lineage>
        <taxon>Eukaryota</taxon>
        <taxon>Fungi</taxon>
        <taxon>Dikarya</taxon>
        <taxon>Ascomycota</taxon>
        <taxon>Pezizomycotina</taxon>
        <taxon>Sordariomycetes</taxon>
        <taxon>Hypocreomycetidae</taxon>
        <taxon>Glomerellales</taxon>
        <taxon>Glomerellaceae</taxon>
        <taxon>Colletotrichum</taxon>
        <taxon>Colletotrichum orchidearum species complex</taxon>
    </lineage>
</organism>
<dbReference type="Proteomes" id="UP000652219">
    <property type="component" value="Unassembled WGS sequence"/>
</dbReference>
<keyword evidence="3" id="KW-0732">Signal</keyword>
<dbReference type="InterPro" id="IPR011990">
    <property type="entry name" value="TPR-like_helical_dom_sf"/>
</dbReference>
<dbReference type="EMBL" id="WIGN01000003">
    <property type="protein sequence ID" value="KAF6820972.1"/>
    <property type="molecule type" value="Genomic_DNA"/>
</dbReference>
<dbReference type="SUPFAM" id="SSF81901">
    <property type="entry name" value="HCP-like"/>
    <property type="match status" value="1"/>
</dbReference>
<accession>A0A8H6JXL7</accession>
<evidence type="ECO:0000313" key="4">
    <source>
        <dbReference type="EMBL" id="KAF6820972.1"/>
    </source>
</evidence>
<feature type="chain" id="PRO_5034765784" evidence="3">
    <location>
        <begin position="26"/>
        <end position="401"/>
    </location>
</feature>
<reference evidence="4 5" key="1">
    <citation type="journal article" date="2020" name="Phytopathology">
        <title>Genome Sequence Resources of Colletotrichum truncatum, C. plurivorum, C. musicola, and C. sojae: Four Species Pathogenic to Soybean (Glycine max).</title>
        <authorList>
            <person name="Rogerio F."/>
            <person name="Boufleur T.R."/>
            <person name="Ciampi-Guillardi M."/>
            <person name="Sukno S.A."/>
            <person name="Thon M.R."/>
            <person name="Massola Junior N.S."/>
            <person name="Baroncelli R."/>
        </authorList>
    </citation>
    <scope>NUCLEOTIDE SEQUENCE [LARGE SCALE GENOMIC DNA]</scope>
    <source>
        <strain evidence="4 5">LFN0009</strain>
    </source>
</reference>
<keyword evidence="1" id="KW-0175">Coiled coil</keyword>
<dbReference type="AlphaFoldDB" id="A0A8H6JXL7"/>
<feature type="region of interest" description="Disordered" evidence="2">
    <location>
        <begin position="382"/>
        <end position="401"/>
    </location>
</feature>
<evidence type="ECO:0000313" key="5">
    <source>
        <dbReference type="Proteomes" id="UP000652219"/>
    </source>
</evidence>
<evidence type="ECO:0000256" key="3">
    <source>
        <dbReference type="SAM" id="SignalP"/>
    </source>
</evidence>
<comment type="caution">
    <text evidence="4">The sequence shown here is derived from an EMBL/GenBank/DDBJ whole genome shotgun (WGS) entry which is preliminary data.</text>
</comment>
<dbReference type="Pfam" id="PF13181">
    <property type="entry name" value="TPR_8"/>
    <property type="match status" value="1"/>
</dbReference>
<evidence type="ECO:0000256" key="1">
    <source>
        <dbReference type="SAM" id="Coils"/>
    </source>
</evidence>
<dbReference type="InterPro" id="IPR019734">
    <property type="entry name" value="TPR_rpt"/>
</dbReference>
<evidence type="ECO:0000256" key="2">
    <source>
        <dbReference type="SAM" id="MobiDB-lite"/>
    </source>
</evidence>
<dbReference type="Gene3D" id="1.25.40.10">
    <property type="entry name" value="Tetratricopeptide repeat domain"/>
    <property type="match status" value="1"/>
</dbReference>
<gene>
    <name evidence="4" type="ORF">CSOJ01_00407</name>
</gene>
<proteinExistence type="predicted"/>
<feature type="coiled-coil region" evidence="1">
    <location>
        <begin position="53"/>
        <end position="90"/>
    </location>
</feature>
<name>A0A8H6JXL7_9PEZI</name>
<protein>
    <submittedName>
        <fullName evidence="4">Uncharacterized protein</fullName>
    </submittedName>
</protein>